<dbReference type="Proteomes" id="UP000178495">
    <property type="component" value="Unassembled WGS sequence"/>
</dbReference>
<accession>A0A1G2CHU1</accession>
<keyword evidence="2" id="KW-0472">Membrane</keyword>
<proteinExistence type="predicted"/>
<evidence type="ECO:0008006" key="5">
    <source>
        <dbReference type="Google" id="ProtNLM"/>
    </source>
</evidence>
<evidence type="ECO:0000313" key="4">
    <source>
        <dbReference type="Proteomes" id="UP000178495"/>
    </source>
</evidence>
<evidence type="ECO:0000313" key="3">
    <source>
        <dbReference type="EMBL" id="OGZ00955.1"/>
    </source>
</evidence>
<protein>
    <recommendedName>
        <fullName evidence="5">LTD domain-containing protein</fullName>
    </recommendedName>
</protein>
<organism evidence="3 4">
    <name type="scientific">Candidatus Liptonbacteria bacterium RIFCSPLOWO2_01_FULL_56_20</name>
    <dbReference type="NCBI Taxonomy" id="1798652"/>
    <lineage>
        <taxon>Bacteria</taxon>
        <taxon>Candidatus Liptoniibacteriota</taxon>
    </lineage>
</organism>
<dbReference type="EMBL" id="MHLC01000024">
    <property type="protein sequence ID" value="OGZ00955.1"/>
    <property type="molecule type" value="Genomic_DNA"/>
</dbReference>
<sequence length="301" mass="32723">MIQNPLYIVGFVFIIAFGSYLLLTRTVTLPNFNLLYSTSTTRVGVSVTSPPSAGSSQISSPPSGSGTPTSPQISPSEIPSGFTLEDLSPFFHKVRMNGVSPGGLYSYSQVNLSAYGLSGGEAVDITGWLFKGNSGSQYIPQAVALYDPSGLSGEGDIVLKNGDMVSIYSTVSPIGRNLRLNKCIGYLENAAAFNPSLSRNCPYINRSSVGGFTGRCQDYIMSLSGSCRLPAASPPIAQDDYACRAFLDTLNYNGCYSKHASEPDFLDREWRVWTGSKFLDDRHDRVRLLDRQGFLVDLYEY</sequence>
<dbReference type="AlphaFoldDB" id="A0A1G2CHU1"/>
<evidence type="ECO:0000256" key="2">
    <source>
        <dbReference type="SAM" id="Phobius"/>
    </source>
</evidence>
<feature type="transmembrane region" description="Helical" evidence="2">
    <location>
        <begin position="6"/>
        <end position="23"/>
    </location>
</feature>
<feature type="region of interest" description="Disordered" evidence="1">
    <location>
        <begin position="46"/>
        <end position="78"/>
    </location>
</feature>
<reference evidence="3 4" key="1">
    <citation type="journal article" date="2016" name="Nat. Commun.">
        <title>Thousands of microbial genomes shed light on interconnected biogeochemical processes in an aquifer system.</title>
        <authorList>
            <person name="Anantharaman K."/>
            <person name="Brown C.T."/>
            <person name="Hug L.A."/>
            <person name="Sharon I."/>
            <person name="Castelle C.J."/>
            <person name="Probst A.J."/>
            <person name="Thomas B.C."/>
            <person name="Singh A."/>
            <person name="Wilkins M.J."/>
            <person name="Karaoz U."/>
            <person name="Brodie E.L."/>
            <person name="Williams K.H."/>
            <person name="Hubbard S.S."/>
            <person name="Banfield J.F."/>
        </authorList>
    </citation>
    <scope>NUCLEOTIDE SEQUENCE [LARGE SCALE GENOMIC DNA]</scope>
</reference>
<comment type="caution">
    <text evidence="3">The sequence shown here is derived from an EMBL/GenBank/DDBJ whole genome shotgun (WGS) entry which is preliminary data.</text>
</comment>
<dbReference type="STRING" id="1798652.A3A43_03495"/>
<feature type="compositionally biased region" description="Low complexity" evidence="1">
    <location>
        <begin position="46"/>
        <end position="76"/>
    </location>
</feature>
<gene>
    <name evidence="3" type="ORF">A3A43_03495</name>
</gene>
<keyword evidence="2" id="KW-1133">Transmembrane helix</keyword>
<evidence type="ECO:0000256" key="1">
    <source>
        <dbReference type="SAM" id="MobiDB-lite"/>
    </source>
</evidence>
<keyword evidence="2" id="KW-0812">Transmembrane</keyword>
<name>A0A1G2CHU1_9BACT</name>